<evidence type="ECO:0000256" key="5">
    <source>
        <dbReference type="ARBA" id="ARBA00022763"/>
    </source>
</evidence>
<dbReference type="Pfam" id="PF24105">
    <property type="entry name" value="Beta-prop_CAF1B_HIR1"/>
    <property type="match status" value="1"/>
</dbReference>
<comment type="subcellular location">
    <subcellularLocation>
        <location evidence="1">Nucleus</location>
    </subcellularLocation>
</comment>
<evidence type="ECO:0000256" key="2">
    <source>
        <dbReference type="ARBA" id="ARBA00007306"/>
    </source>
</evidence>
<dbReference type="PANTHER" id="PTHR15271:SF4">
    <property type="entry name" value="CHROMATIN ASSEMBLY FACTOR 1 SUBUNIT B"/>
    <property type="match status" value="1"/>
</dbReference>
<evidence type="ECO:0000313" key="11">
    <source>
        <dbReference type="Proteomes" id="UP000504615"/>
    </source>
</evidence>
<dbReference type="SUPFAM" id="SSF50978">
    <property type="entry name" value="WD40 repeat-like"/>
    <property type="match status" value="1"/>
</dbReference>
<evidence type="ECO:0000256" key="4">
    <source>
        <dbReference type="ARBA" id="ARBA00022737"/>
    </source>
</evidence>
<organism evidence="11 12">
    <name type="scientific">Pogonomyrmex barbatus</name>
    <name type="common">red harvester ant</name>
    <dbReference type="NCBI Taxonomy" id="144034"/>
    <lineage>
        <taxon>Eukaryota</taxon>
        <taxon>Metazoa</taxon>
        <taxon>Ecdysozoa</taxon>
        <taxon>Arthropoda</taxon>
        <taxon>Hexapoda</taxon>
        <taxon>Insecta</taxon>
        <taxon>Pterygota</taxon>
        <taxon>Neoptera</taxon>
        <taxon>Endopterygota</taxon>
        <taxon>Hymenoptera</taxon>
        <taxon>Apocrita</taxon>
        <taxon>Aculeata</taxon>
        <taxon>Formicoidea</taxon>
        <taxon>Formicidae</taxon>
        <taxon>Myrmicinae</taxon>
        <taxon>Pogonomyrmex</taxon>
    </lineage>
</organism>
<dbReference type="Proteomes" id="UP000504615">
    <property type="component" value="Unplaced"/>
</dbReference>
<keyword evidence="8" id="KW-0539">Nucleus</keyword>
<dbReference type="RefSeq" id="XP_011637267.1">
    <property type="nucleotide sequence ID" value="XM_011638965.1"/>
</dbReference>
<dbReference type="Gene3D" id="2.130.10.10">
    <property type="entry name" value="YVTN repeat-like/Quinoprotein amine dehydrogenase"/>
    <property type="match status" value="2"/>
</dbReference>
<dbReference type="GO" id="GO:0006335">
    <property type="term" value="P:DNA replication-dependent chromatin assembly"/>
    <property type="evidence" value="ECO:0007669"/>
    <property type="project" value="InterPro"/>
</dbReference>
<evidence type="ECO:0000256" key="7">
    <source>
        <dbReference type="ARBA" id="ARBA00023204"/>
    </source>
</evidence>
<dbReference type="GeneID" id="105427296"/>
<dbReference type="InterPro" id="IPR045145">
    <property type="entry name" value="PTHR15271"/>
</dbReference>
<gene>
    <name evidence="12" type="primary">LOC105427296</name>
</gene>
<dbReference type="PROSITE" id="PS00678">
    <property type="entry name" value="WD_REPEATS_1"/>
    <property type="match status" value="1"/>
</dbReference>
<proteinExistence type="inferred from homology"/>
<reference evidence="12" key="1">
    <citation type="submission" date="2025-08" db="UniProtKB">
        <authorList>
            <consortium name="RefSeq"/>
        </authorList>
    </citation>
    <scope>IDENTIFICATION</scope>
</reference>
<keyword evidence="6" id="KW-0156">Chromatin regulator</keyword>
<feature type="repeat" description="WD" evidence="9">
    <location>
        <begin position="77"/>
        <end position="118"/>
    </location>
</feature>
<evidence type="ECO:0000313" key="12">
    <source>
        <dbReference type="RefSeq" id="XP_011637267.1"/>
    </source>
</evidence>
<dbReference type="OrthoDB" id="71227at2759"/>
<dbReference type="InterPro" id="IPR015943">
    <property type="entry name" value="WD40/YVTN_repeat-like_dom_sf"/>
</dbReference>
<dbReference type="InterPro" id="IPR055410">
    <property type="entry name" value="Beta-prop_CAF1B_HIR1"/>
</dbReference>
<protein>
    <submittedName>
        <fullName evidence="12">Chromatin assembly factor 1 subunit B</fullName>
    </submittedName>
</protein>
<dbReference type="PROSITE" id="PS50082">
    <property type="entry name" value="WD_REPEATS_2"/>
    <property type="match status" value="2"/>
</dbReference>
<dbReference type="PRINTS" id="PR00319">
    <property type="entry name" value="GPROTEINB"/>
</dbReference>
<dbReference type="GO" id="GO:0005634">
    <property type="term" value="C:nucleus"/>
    <property type="evidence" value="ECO:0007669"/>
    <property type="project" value="UniProtKB-SubCell"/>
</dbReference>
<dbReference type="SMART" id="SM00320">
    <property type="entry name" value="WD40"/>
    <property type="match status" value="4"/>
</dbReference>
<dbReference type="CTD" id="36107"/>
<comment type="similarity">
    <text evidence="2">Belongs to the WD repeat HIR1 family.</text>
</comment>
<dbReference type="KEGG" id="pbar:105427296"/>
<dbReference type="InterPro" id="IPR036322">
    <property type="entry name" value="WD40_repeat_dom_sf"/>
</dbReference>
<evidence type="ECO:0000256" key="6">
    <source>
        <dbReference type="ARBA" id="ARBA00022853"/>
    </source>
</evidence>
<keyword evidence="4" id="KW-0677">Repeat</keyword>
<feature type="repeat" description="WD" evidence="9">
    <location>
        <begin position="137"/>
        <end position="178"/>
    </location>
</feature>
<feature type="domain" description="CAF1B/HIR1 beta-propeller" evidence="10">
    <location>
        <begin position="11"/>
        <end position="395"/>
    </location>
</feature>
<accession>A0A6I9WZ10</accession>
<evidence type="ECO:0000259" key="10">
    <source>
        <dbReference type="Pfam" id="PF24105"/>
    </source>
</evidence>
<evidence type="ECO:0000256" key="9">
    <source>
        <dbReference type="PROSITE-ProRule" id="PRU00221"/>
    </source>
</evidence>
<name>A0A6I9WZ10_9HYME</name>
<dbReference type="GO" id="GO:0006334">
    <property type="term" value="P:nucleosome assembly"/>
    <property type="evidence" value="ECO:0007669"/>
    <property type="project" value="TreeGrafter"/>
</dbReference>
<dbReference type="InterPro" id="IPR001680">
    <property type="entry name" value="WD40_rpt"/>
</dbReference>
<evidence type="ECO:0000256" key="8">
    <source>
        <dbReference type="ARBA" id="ARBA00023242"/>
    </source>
</evidence>
<dbReference type="AlphaFoldDB" id="A0A6I9WZ10"/>
<keyword evidence="7" id="KW-0234">DNA repair</keyword>
<sequence length="552" mass="61985">MRIYRVDPEKMKCITPEISWHNRDPVLSVDIQNGVNKNSKGETFWRVATGGADNHVLLWYLTTTKCGGATVDFAADLDRHQKAVNIVRFSPSKEILASGDDESIIILWKVKEGQDSTFSLPSDDTANKEQWTSWKVLRGHIEDIYDISWSPDSNSLISGSVDNTAILWDVQKGRKTAILQDHKGFVQGVSWDPCNQYVCTISTDRHCRLISIVTKKVVQRVYKSKIPTPAGSSLEGKLVRLFYDDTFKSFFRRLTFSIDGSLIFVPSGIIESQETTETISNAIIVFSRQDIKQPIMILPTLSECTIAVRCCPVYFELQEDGPTALVPLAYRMIFAVATQSSILLYDTQQISPIGIVSLIHYGRLNDLSWSSDGQILIASSSDGYCTIIHFEEGELGKIYKKKDSVNEITVKEMSKHSRKKFSSSTVKDSAAKSNIQTFDVDDCAMDIELVKCDATDATANNRSKEFNKKKSNEITDSSNIRLKNDLQDKKLDEEETEDIKLVYEESTNDMTKIKIKSTPPKPNIAPIICNKTPRRVKLITLSSPRSSKNNSS</sequence>
<dbReference type="PROSITE" id="PS50294">
    <property type="entry name" value="WD_REPEATS_REGION"/>
    <property type="match status" value="2"/>
</dbReference>
<evidence type="ECO:0000256" key="1">
    <source>
        <dbReference type="ARBA" id="ARBA00004123"/>
    </source>
</evidence>
<dbReference type="InterPro" id="IPR019775">
    <property type="entry name" value="WD40_repeat_CS"/>
</dbReference>
<dbReference type="GO" id="GO:0033186">
    <property type="term" value="C:CAF-1 complex"/>
    <property type="evidence" value="ECO:0007669"/>
    <property type="project" value="TreeGrafter"/>
</dbReference>
<keyword evidence="5" id="KW-0227">DNA damage</keyword>
<keyword evidence="3 9" id="KW-0853">WD repeat</keyword>
<keyword evidence="11" id="KW-1185">Reference proteome</keyword>
<dbReference type="InterPro" id="IPR001632">
    <property type="entry name" value="WD40_G-protein_beta-like"/>
</dbReference>
<dbReference type="GO" id="GO:0006281">
    <property type="term" value="P:DNA repair"/>
    <property type="evidence" value="ECO:0007669"/>
    <property type="project" value="UniProtKB-KW"/>
</dbReference>
<evidence type="ECO:0000256" key="3">
    <source>
        <dbReference type="ARBA" id="ARBA00022574"/>
    </source>
</evidence>
<dbReference type="PANTHER" id="PTHR15271">
    <property type="entry name" value="CHROMATIN ASSEMBLY FACTOR 1 SUBUNIT B"/>
    <property type="match status" value="1"/>
</dbReference>